<proteinExistence type="predicted"/>
<protein>
    <submittedName>
        <fullName evidence="1">Uncharacterized protein</fullName>
    </submittedName>
</protein>
<evidence type="ECO:0000313" key="1">
    <source>
        <dbReference type="EMBL" id="KAK9862906.1"/>
    </source>
</evidence>
<gene>
    <name evidence="1" type="ORF">WJX84_001279</name>
</gene>
<organism evidence="1 2">
    <name type="scientific">Apatococcus fuscideae</name>
    <dbReference type="NCBI Taxonomy" id="2026836"/>
    <lineage>
        <taxon>Eukaryota</taxon>
        <taxon>Viridiplantae</taxon>
        <taxon>Chlorophyta</taxon>
        <taxon>core chlorophytes</taxon>
        <taxon>Trebouxiophyceae</taxon>
        <taxon>Chlorellales</taxon>
        <taxon>Chlorellaceae</taxon>
        <taxon>Apatococcus</taxon>
    </lineage>
</organism>
<comment type="caution">
    <text evidence="1">The sequence shown here is derived from an EMBL/GenBank/DDBJ whole genome shotgun (WGS) entry which is preliminary data.</text>
</comment>
<dbReference type="EMBL" id="JALJOV010000540">
    <property type="protein sequence ID" value="KAK9862906.1"/>
    <property type="molecule type" value="Genomic_DNA"/>
</dbReference>
<keyword evidence="2" id="KW-1185">Reference proteome</keyword>
<dbReference type="AlphaFoldDB" id="A0AAW1T2B7"/>
<dbReference type="Proteomes" id="UP001485043">
    <property type="component" value="Unassembled WGS sequence"/>
</dbReference>
<sequence length="136" mass="15005">MSVCAQPSTVFKRVVLLVTGLRSYLPQSNNFILFRQFWKLADAQPDQVSRSQPAVESGARHMSPSLLPALPMTSPHARGKVSVRPMTYPHPQGQGGSGKESPFTHHLRWDAIYAAPLLQGCMCRSWPRSKHAQAAA</sequence>
<reference evidence="1 2" key="1">
    <citation type="journal article" date="2024" name="Nat. Commun.">
        <title>Phylogenomics reveals the evolutionary origins of lichenization in chlorophyte algae.</title>
        <authorList>
            <person name="Puginier C."/>
            <person name="Libourel C."/>
            <person name="Otte J."/>
            <person name="Skaloud P."/>
            <person name="Haon M."/>
            <person name="Grisel S."/>
            <person name="Petersen M."/>
            <person name="Berrin J.G."/>
            <person name="Delaux P.M."/>
            <person name="Dal Grande F."/>
            <person name="Keller J."/>
        </authorList>
    </citation>
    <scope>NUCLEOTIDE SEQUENCE [LARGE SCALE GENOMIC DNA]</scope>
    <source>
        <strain evidence="1 2">SAG 2523</strain>
    </source>
</reference>
<evidence type="ECO:0000313" key="2">
    <source>
        <dbReference type="Proteomes" id="UP001485043"/>
    </source>
</evidence>
<accession>A0AAW1T2B7</accession>
<name>A0AAW1T2B7_9CHLO</name>